<dbReference type="GO" id="GO:0009234">
    <property type="term" value="P:menaquinone biosynthetic process"/>
    <property type="evidence" value="ECO:0007669"/>
    <property type="project" value="UniProtKB-UniRule"/>
</dbReference>
<dbReference type="Gene3D" id="3.20.20.120">
    <property type="entry name" value="Enolase-like C-terminal domain"/>
    <property type="match status" value="1"/>
</dbReference>
<dbReference type="AlphaFoldDB" id="A0A2A9CTX5"/>
<name>A0A2A9CTX5_9ACTN</name>
<evidence type="ECO:0000313" key="7">
    <source>
        <dbReference type="Proteomes" id="UP000226079"/>
    </source>
</evidence>
<dbReference type="SMART" id="SM00922">
    <property type="entry name" value="MR_MLE"/>
    <property type="match status" value="1"/>
</dbReference>
<dbReference type="CDD" id="cd03320">
    <property type="entry name" value="OSBS"/>
    <property type="match status" value="1"/>
</dbReference>
<dbReference type="NCBIfam" id="NF002782">
    <property type="entry name" value="PRK02901.1"/>
    <property type="match status" value="1"/>
</dbReference>
<keyword evidence="1 4" id="KW-0479">Metal-binding</keyword>
<gene>
    <name evidence="4" type="primary">menC</name>
    <name evidence="6" type="ORF">ATK74_1640</name>
</gene>
<dbReference type="UniPathway" id="UPA01057">
    <property type="reaction ID" value="UER00165"/>
</dbReference>
<keyword evidence="3 4" id="KW-0456">Lyase</keyword>
<feature type="binding site" evidence="4">
    <location>
        <position position="182"/>
    </location>
    <ligand>
        <name>Mg(2+)</name>
        <dbReference type="ChEBI" id="CHEBI:18420"/>
    </ligand>
</feature>
<feature type="binding site" evidence="4">
    <location>
        <position position="128"/>
    </location>
    <ligand>
        <name>Mg(2+)</name>
        <dbReference type="ChEBI" id="CHEBI:18420"/>
    </ligand>
</feature>
<comment type="pathway">
    <text evidence="4">Quinol/quinone metabolism; 1,4-dihydroxy-2-naphthoate biosynthesis; 1,4-dihydroxy-2-naphthoate from chorismate: step 4/7.</text>
</comment>
<dbReference type="InterPro" id="IPR029065">
    <property type="entry name" value="Enolase_C-like"/>
</dbReference>
<dbReference type="InterPro" id="IPR036849">
    <property type="entry name" value="Enolase-like_C_sf"/>
</dbReference>
<proteinExistence type="inferred from homology"/>
<reference evidence="6 7" key="1">
    <citation type="submission" date="2017-10" db="EMBL/GenBank/DDBJ databases">
        <title>Sequencing the genomes of 1000 actinobacteria strains.</title>
        <authorList>
            <person name="Klenk H.-P."/>
        </authorList>
    </citation>
    <scope>NUCLEOTIDE SEQUENCE [LARGE SCALE GENOMIC DNA]</scope>
    <source>
        <strain evidence="6 7">DSM 15597</strain>
    </source>
</reference>
<comment type="catalytic activity">
    <reaction evidence="4">
        <text>(1R,6R)-6-hydroxy-2-succinyl-cyclohexa-2,4-diene-1-carboxylate = 2-succinylbenzoate + H2O</text>
        <dbReference type="Rhea" id="RHEA:10196"/>
        <dbReference type="ChEBI" id="CHEBI:15377"/>
        <dbReference type="ChEBI" id="CHEBI:18325"/>
        <dbReference type="ChEBI" id="CHEBI:58689"/>
        <dbReference type="EC" id="4.2.1.113"/>
    </reaction>
</comment>
<dbReference type="InterPro" id="IPR013342">
    <property type="entry name" value="Mandelate_racemase_C"/>
</dbReference>
<dbReference type="HAMAP" id="MF_00470">
    <property type="entry name" value="MenC_1"/>
    <property type="match status" value="1"/>
</dbReference>
<dbReference type="Pfam" id="PF13378">
    <property type="entry name" value="MR_MLE_C"/>
    <property type="match status" value="1"/>
</dbReference>
<dbReference type="SFLD" id="SFLDS00001">
    <property type="entry name" value="Enolase"/>
    <property type="match status" value="1"/>
</dbReference>
<comment type="caution">
    <text evidence="6">The sequence shown here is derived from an EMBL/GenBank/DDBJ whole genome shotgun (WGS) entry which is preliminary data.</text>
</comment>
<dbReference type="EC" id="4.2.1.113" evidence="4"/>
<dbReference type="InterPro" id="IPR010196">
    <property type="entry name" value="OSB_synthase_MenC1"/>
</dbReference>
<evidence type="ECO:0000256" key="1">
    <source>
        <dbReference type="ARBA" id="ARBA00022723"/>
    </source>
</evidence>
<dbReference type="UniPathway" id="UPA00079"/>
<organism evidence="6 7">
    <name type="scientific">Propionicimonas paludicola</name>
    <dbReference type="NCBI Taxonomy" id="185243"/>
    <lineage>
        <taxon>Bacteria</taxon>
        <taxon>Bacillati</taxon>
        <taxon>Actinomycetota</taxon>
        <taxon>Actinomycetes</taxon>
        <taxon>Propionibacteriales</taxon>
        <taxon>Nocardioidaceae</taxon>
        <taxon>Propionicimonas</taxon>
    </lineage>
</organism>
<dbReference type="Proteomes" id="UP000226079">
    <property type="component" value="Unassembled WGS sequence"/>
</dbReference>
<keyword evidence="2 4" id="KW-0460">Magnesium</keyword>
<dbReference type="PANTHER" id="PTHR48073:SF2">
    <property type="entry name" value="O-SUCCINYLBENZOATE SYNTHASE"/>
    <property type="match status" value="1"/>
</dbReference>
<comment type="pathway">
    <text evidence="4">Quinol/quinone metabolism; menaquinone biosynthesis.</text>
</comment>
<evidence type="ECO:0000259" key="5">
    <source>
        <dbReference type="SMART" id="SM00922"/>
    </source>
</evidence>
<keyword evidence="4" id="KW-0474">Menaquinone biosynthesis</keyword>
<comment type="cofactor">
    <cofactor evidence="4">
        <name>a divalent metal cation</name>
        <dbReference type="ChEBI" id="CHEBI:60240"/>
    </cofactor>
</comment>
<dbReference type="EMBL" id="PDJC01000001">
    <property type="protein sequence ID" value="PFG17080.1"/>
    <property type="molecule type" value="Genomic_DNA"/>
</dbReference>
<feature type="active site" description="Proton donor" evidence="4">
    <location>
        <position position="97"/>
    </location>
</feature>
<feature type="active site" description="Proton acceptor" evidence="4">
    <location>
        <position position="206"/>
    </location>
</feature>
<comment type="similarity">
    <text evidence="4">Belongs to the mandelate racemase/muconate lactonizing enzyme family. MenC type 1 subfamily.</text>
</comment>
<evidence type="ECO:0000313" key="6">
    <source>
        <dbReference type="EMBL" id="PFG17080.1"/>
    </source>
</evidence>
<dbReference type="GO" id="GO:0043748">
    <property type="term" value="F:O-succinylbenzoate synthase activity"/>
    <property type="evidence" value="ECO:0007669"/>
    <property type="project" value="UniProtKB-EC"/>
</dbReference>
<dbReference type="RefSeq" id="WP_098460546.1">
    <property type="nucleotide sequence ID" value="NZ_PDJC01000001.1"/>
</dbReference>
<sequence length="316" mass="33342">MDAVAYALPLRHRFRGITVRQGLLLRGPAGWAEWSPFAEYGPREAGQWWLATQEALTEGFPAPVRTDVPVNVTVAAVDPQTAYDIVAGSGCGTAKVKVADPGQSAEDDLARVEAVRAALGTSGRIRVDANGAWDVETAATRLAQLARVGLEYAEQPCASTEELAELRLLLARRGVDVLIAADESIRRSGDPERVVALQAADVAVLKVQPLGGVRRCLELAERLGLPVVVSSALESSVGLAAGVALAAALPELPYACGLNTAAMFTADVTAEPLRAVQGRIAVRPVVVDENGPWRAEPSVTEDWLARLSRASGAIDE</sequence>
<feature type="domain" description="Mandelate racemase/muconate lactonizing enzyme C-terminal" evidence="5">
    <location>
        <begin position="79"/>
        <end position="173"/>
    </location>
</feature>
<evidence type="ECO:0000256" key="4">
    <source>
        <dbReference type="HAMAP-Rule" id="MF_00470"/>
    </source>
</evidence>
<keyword evidence="7" id="KW-1185">Reference proteome</keyword>
<evidence type="ECO:0000256" key="2">
    <source>
        <dbReference type="ARBA" id="ARBA00022842"/>
    </source>
</evidence>
<protein>
    <recommendedName>
        <fullName evidence="4">o-succinylbenzoate synthase</fullName>
        <shortName evidence="4">OSB synthase</shortName>
        <shortName evidence="4">OSBS</shortName>
        <ecNumber evidence="4">4.2.1.113</ecNumber>
    </recommendedName>
    <alternativeName>
        <fullName evidence="4">4-(2'-carboxyphenyl)-4-oxybutyric acid synthase</fullName>
    </alternativeName>
    <alternativeName>
        <fullName evidence="4">o-succinylbenzoic acid synthase</fullName>
    </alternativeName>
</protein>
<dbReference type="Pfam" id="PF18374">
    <property type="entry name" value="Enolase_like_N"/>
    <property type="match status" value="1"/>
</dbReference>
<dbReference type="OrthoDB" id="3725747at2"/>
<accession>A0A2A9CTX5</accession>
<dbReference type="SFLD" id="SFLDF00009">
    <property type="entry name" value="o-succinylbenzoate_synthase"/>
    <property type="match status" value="1"/>
</dbReference>
<evidence type="ECO:0000256" key="3">
    <source>
        <dbReference type="ARBA" id="ARBA00023239"/>
    </source>
</evidence>
<dbReference type="SFLD" id="SFLDG00180">
    <property type="entry name" value="muconate_cycloisomerase"/>
    <property type="match status" value="1"/>
</dbReference>
<comment type="function">
    <text evidence="4">Converts 2-succinyl-6-hydroxy-2,4-cyclohexadiene-1-carboxylate (SHCHC) to 2-succinylbenzoate (OSB).</text>
</comment>
<feature type="binding site" evidence="4">
    <location>
        <position position="154"/>
    </location>
    <ligand>
        <name>Mg(2+)</name>
        <dbReference type="ChEBI" id="CHEBI:18420"/>
    </ligand>
</feature>
<dbReference type="PANTHER" id="PTHR48073">
    <property type="entry name" value="O-SUCCINYLBENZOATE SYNTHASE-RELATED"/>
    <property type="match status" value="1"/>
</dbReference>
<dbReference type="SUPFAM" id="SSF51604">
    <property type="entry name" value="Enolase C-terminal domain-like"/>
    <property type="match status" value="1"/>
</dbReference>
<dbReference type="GO" id="GO:0000287">
    <property type="term" value="F:magnesium ion binding"/>
    <property type="evidence" value="ECO:0007669"/>
    <property type="project" value="UniProtKB-UniRule"/>
</dbReference>